<evidence type="ECO:0000256" key="14">
    <source>
        <dbReference type="ARBA" id="ARBA00048170"/>
    </source>
</evidence>
<comment type="catalytic activity">
    <reaction evidence="18">
        <text>prostaglandin E2 + NAD(+) = 15-oxoprostaglandin E2 + NADH + H(+)</text>
        <dbReference type="Rhea" id="RHEA:11876"/>
        <dbReference type="ChEBI" id="CHEBI:15378"/>
        <dbReference type="ChEBI" id="CHEBI:57400"/>
        <dbReference type="ChEBI" id="CHEBI:57540"/>
        <dbReference type="ChEBI" id="CHEBI:57945"/>
        <dbReference type="ChEBI" id="CHEBI:606564"/>
        <dbReference type="EC" id="1.1.1.141"/>
    </reaction>
    <physiologicalReaction direction="left-to-right" evidence="18">
        <dbReference type="Rhea" id="RHEA:11877"/>
    </physiologicalReaction>
</comment>
<dbReference type="PANTHER" id="PTHR44229">
    <property type="entry name" value="15-HYDROXYPROSTAGLANDIN DEHYDROGENASE [NAD(+)]"/>
    <property type="match status" value="1"/>
</dbReference>
<dbReference type="Proteomes" id="UP000694865">
    <property type="component" value="Unplaced"/>
</dbReference>
<comment type="catalytic activity">
    <reaction evidence="14">
        <text>resolvin D1 + NAD(+) = 17-oxoresolvin D1 + NADH + H(+)</text>
        <dbReference type="Rhea" id="RHEA:50128"/>
        <dbReference type="ChEBI" id="CHEBI:15378"/>
        <dbReference type="ChEBI" id="CHEBI:57540"/>
        <dbReference type="ChEBI" id="CHEBI:57945"/>
        <dbReference type="ChEBI" id="CHEBI:132079"/>
        <dbReference type="ChEBI" id="CHEBI:132081"/>
    </reaction>
    <physiologicalReaction direction="left-to-right" evidence="14">
        <dbReference type="Rhea" id="RHEA:50129"/>
    </physiologicalReaction>
</comment>
<dbReference type="Pfam" id="PF00106">
    <property type="entry name" value="adh_short"/>
    <property type="match status" value="1"/>
</dbReference>
<dbReference type="EC" id="1.1.1.141" evidence="3"/>
<comment type="catalytic activity">
    <reaction evidence="15">
        <text>resolvin D2 + NAD(+) = 7-oxoresolvin D2 + NADH + H(+)</text>
        <dbReference type="Rhea" id="RHEA:53584"/>
        <dbReference type="ChEBI" id="CHEBI:15378"/>
        <dbReference type="ChEBI" id="CHEBI:57540"/>
        <dbReference type="ChEBI" id="CHEBI:57945"/>
        <dbReference type="ChEBI" id="CHEBI:133367"/>
        <dbReference type="ChEBI" id="CHEBI:137497"/>
    </reaction>
    <physiologicalReaction direction="left-to-right" evidence="15">
        <dbReference type="Rhea" id="RHEA:53585"/>
    </physiologicalReaction>
</comment>
<sequence length="167" mass="18205">MVYHRNEAMARLVKVIGPVPLCFETAIIEGTYLAVKYMGTQNGGKGGVVVNAGSISGLRPHNLAAVYVASKHGVIGFTRSVALEPDMVRNGVRVVAKCPNTVDTTLISIALEKGVKYTKELKQDIAGRAVNAKSVLDHECWSSERLYDTTDNNYAKKNHYVIIDNKV</sequence>
<evidence type="ECO:0000256" key="20">
    <source>
        <dbReference type="ARBA" id="ARBA00049151"/>
    </source>
</evidence>
<comment type="catalytic activity">
    <reaction evidence="13">
        <text>(11R)-hydroxy-(5Z,8Z,12E,14Z)-eicosatetraenoate + NAD(+) = 11-oxo-(5Z,8Z,12E,14Z)-eicosatetraenoate + NADH + H(+)</text>
        <dbReference type="Rhea" id="RHEA:48640"/>
        <dbReference type="ChEBI" id="CHEBI:15378"/>
        <dbReference type="ChEBI" id="CHEBI:57540"/>
        <dbReference type="ChEBI" id="CHEBI:57945"/>
        <dbReference type="ChEBI" id="CHEBI:78836"/>
        <dbReference type="ChEBI" id="CHEBI:90697"/>
    </reaction>
    <physiologicalReaction direction="left-to-right" evidence="13">
        <dbReference type="Rhea" id="RHEA:48641"/>
    </physiologicalReaction>
</comment>
<dbReference type="PROSITE" id="PS00061">
    <property type="entry name" value="ADH_SHORT"/>
    <property type="match status" value="1"/>
</dbReference>
<dbReference type="PRINTS" id="PR00080">
    <property type="entry name" value="SDRFAMILY"/>
</dbReference>
<comment type="catalytic activity">
    <reaction evidence="20">
        <text>(15S)-hydroxy-(5Z,8Z,11Z,13E)-eicosatetraenoate + NAD(+) = 15-oxo-(5Z,8Z,11Z,13E)-eicosatetraenoate + NADH + H(+)</text>
        <dbReference type="Rhea" id="RHEA:23260"/>
        <dbReference type="ChEBI" id="CHEBI:15378"/>
        <dbReference type="ChEBI" id="CHEBI:57409"/>
        <dbReference type="ChEBI" id="CHEBI:57410"/>
        <dbReference type="ChEBI" id="CHEBI:57540"/>
        <dbReference type="ChEBI" id="CHEBI:57945"/>
        <dbReference type="EC" id="1.1.1.232"/>
    </reaction>
    <physiologicalReaction direction="left-to-right" evidence="20">
        <dbReference type="Rhea" id="RHEA:23261"/>
    </physiologicalReaction>
</comment>
<evidence type="ECO:0000256" key="9">
    <source>
        <dbReference type="ARBA" id="ARBA00047325"/>
    </source>
</evidence>
<evidence type="ECO:0000256" key="8">
    <source>
        <dbReference type="ARBA" id="ARBA00045705"/>
    </source>
</evidence>
<dbReference type="RefSeq" id="XP_006823253.1">
    <property type="nucleotide sequence ID" value="XM_006823190.1"/>
</dbReference>
<comment type="catalytic activity">
    <reaction evidence="17">
        <text>prostaglandin A1 + NAD(+) = 15-oxo-prostaglandin A1 + NADH + H(+)</text>
        <dbReference type="Rhea" id="RHEA:41263"/>
        <dbReference type="ChEBI" id="CHEBI:15378"/>
        <dbReference type="ChEBI" id="CHEBI:57398"/>
        <dbReference type="ChEBI" id="CHEBI:57540"/>
        <dbReference type="ChEBI" id="CHEBI:57945"/>
        <dbReference type="ChEBI" id="CHEBI:85072"/>
    </reaction>
    <physiologicalReaction direction="left-to-right" evidence="17">
        <dbReference type="Rhea" id="RHEA:41264"/>
    </physiologicalReaction>
</comment>
<comment type="catalytic activity">
    <reaction evidence="9">
        <text>prostaglandin E1 + NAD(+) = 15-oxoprostaglandin E1 + NADH + H(+)</text>
        <dbReference type="Rhea" id="RHEA:16477"/>
        <dbReference type="ChEBI" id="CHEBI:15378"/>
        <dbReference type="ChEBI" id="CHEBI:57397"/>
        <dbReference type="ChEBI" id="CHEBI:57401"/>
        <dbReference type="ChEBI" id="CHEBI:57540"/>
        <dbReference type="ChEBI" id="CHEBI:57945"/>
    </reaction>
    <physiologicalReaction direction="left-to-right" evidence="9">
        <dbReference type="Rhea" id="RHEA:16478"/>
    </physiologicalReaction>
</comment>
<evidence type="ECO:0000256" key="1">
    <source>
        <dbReference type="ARBA" id="ARBA00006484"/>
    </source>
</evidence>
<evidence type="ECO:0000256" key="16">
    <source>
        <dbReference type="ARBA" id="ARBA00048535"/>
    </source>
</evidence>
<protein>
    <recommendedName>
        <fullName evidence="5">15-hydroxyprostaglandin dehydrogenase [NAD(+)]</fullName>
        <ecNumber evidence="3">1.1.1.141</ecNumber>
        <ecNumber evidence="4">1.1.1.232</ecNumber>
    </recommendedName>
    <alternativeName>
        <fullName evidence="7">Eicosanoid/docosanoid dehydrogenase [NAD(+)]</fullName>
    </alternativeName>
    <alternativeName>
        <fullName evidence="6">Prostaglandin dehydrogenase 1</fullName>
    </alternativeName>
</protein>
<dbReference type="InterPro" id="IPR020904">
    <property type="entry name" value="Sc_DH/Rdtase_CS"/>
</dbReference>
<evidence type="ECO:0000256" key="17">
    <source>
        <dbReference type="ARBA" id="ARBA00048611"/>
    </source>
</evidence>
<evidence type="ECO:0000256" key="3">
    <source>
        <dbReference type="ARBA" id="ARBA00038968"/>
    </source>
</evidence>
<evidence type="ECO:0000256" key="2">
    <source>
        <dbReference type="ARBA" id="ARBA00023002"/>
    </source>
</evidence>
<evidence type="ECO:0000256" key="6">
    <source>
        <dbReference type="ARBA" id="ARBA00041812"/>
    </source>
</evidence>
<evidence type="ECO:0000313" key="22">
    <source>
        <dbReference type="Proteomes" id="UP000694865"/>
    </source>
</evidence>
<evidence type="ECO:0000313" key="23">
    <source>
        <dbReference type="RefSeq" id="XP_006823253.1"/>
    </source>
</evidence>
<proteinExistence type="inferred from homology"/>
<comment type="function">
    <text evidence="8">Catalyzes the NAD-dependent dehydrogenation (oxidation) of a broad array of hydroxylated polyunsaturated fatty acids (mainly eicosanoids and docosanoids, including prostaglandins, lipoxins and resolvins), yielding their corresponding keto (oxo) metabolites. Decreases the levels of the pro-proliferative prostaglandins such as prostaglandin E2 (whose activity is increased in cancer because of an increase in the expression of cyclooxygenase 2) and generates oxo-fatty acid products that can profoundly influence cell function by abrogating pro-inflammatory cytokine expression. Converts resolvins E1, D1 and D2 to their oxo products, which represents a mode of resolvin inactivation. Resolvin E1 plays important roles during the resolution phase of acute inflammation, while resolvins D1 and D2 have a unique role in obesity-induced adipose inflammation.</text>
</comment>
<keyword evidence="22" id="KW-1185">Reference proteome</keyword>
<comment type="catalytic activity">
    <reaction evidence="10">
        <text>resolvin D1 + NAD(+) = 8-oxoresolvin D1 + NADH + H(+)</text>
        <dbReference type="Rhea" id="RHEA:50124"/>
        <dbReference type="ChEBI" id="CHEBI:15378"/>
        <dbReference type="ChEBI" id="CHEBI:57540"/>
        <dbReference type="ChEBI" id="CHEBI:57945"/>
        <dbReference type="ChEBI" id="CHEBI:132079"/>
        <dbReference type="ChEBI" id="CHEBI:132080"/>
    </reaction>
    <physiologicalReaction direction="left-to-right" evidence="10">
        <dbReference type="Rhea" id="RHEA:50125"/>
    </physiologicalReaction>
</comment>
<dbReference type="InterPro" id="IPR036291">
    <property type="entry name" value="NAD(P)-bd_dom_sf"/>
</dbReference>
<dbReference type="SUPFAM" id="SSF51735">
    <property type="entry name" value="NAD(P)-binding Rossmann-fold domains"/>
    <property type="match status" value="1"/>
</dbReference>
<dbReference type="Gene3D" id="3.40.50.720">
    <property type="entry name" value="NAD(P)-binding Rossmann-like Domain"/>
    <property type="match status" value="1"/>
</dbReference>
<comment type="catalytic activity">
    <reaction evidence="21">
        <text>resolvin E1 + NAD(+) = 18-oxo-resolvin E1 + NADH + H(+)</text>
        <dbReference type="Rhea" id="RHEA:49244"/>
        <dbReference type="ChEBI" id="CHEBI:15378"/>
        <dbReference type="ChEBI" id="CHEBI:57540"/>
        <dbReference type="ChEBI" id="CHEBI:57945"/>
        <dbReference type="ChEBI" id="CHEBI:91000"/>
        <dbReference type="ChEBI" id="CHEBI:91001"/>
    </reaction>
    <physiologicalReaction direction="left-to-right" evidence="21">
        <dbReference type="Rhea" id="RHEA:49245"/>
    </physiologicalReaction>
</comment>
<comment type="catalytic activity">
    <reaction evidence="12">
        <text>15-oxo-(5S,6R)-dihydroxy-(7E,9E,11Z)-eicosatrienoate + NADH + H(+) = (5S,6R,15S)-trihydroxy-(7E,9E,11Z)-eicosatrienoate + NAD(+)</text>
        <dbReference type="Rhea" id="RHEA:41596"/>
        <dbReference type="ChEBI" id="CHEBI:15378"/>
        <dbReference type="ChEBI" id="CHEBI:57540"/>
        <dbReference type="ChEBI" id="CHEBI:57945"/>
        <dbReference type="ChEBI" id="CHEBI:78325"/>
        <dbReference type="ChEBI" id="CHEBI:78329"/>
    </reaction>
    <physiologicalReaction direction="left-to-right" evidence="12">
        <dbReference type="Rhea" id="RHEA:41597"/>
    </physiologicalReaction>
</comment>
<dbReference type="GeneID" id="102805746"/>
<evidence type="ECO:0000256" key="12">
    <source>
        <dbReference type="ARBA" id="ARBA00048140"/>
    </source>
</evidence>
<keyword evidence="2" id="KW-0560">Oxidoreductase</keyword>
<name>A0ABM0MTB2_SACKO</name>
<dbReference type="PANTHER" id="PTHR44229:SF4">
    <property type="entry name" value="15-HYDROXYPROSTAGLANDIN DEHYDROGENASE [NAD(+)]"/>
    <property type="match status" value="1"/>
</dbReference>
<comment type="similarity">
    <text evidence="1">Belongs to the short-chain dehydrogenases/reductases (SDR) family.</text>
</comment>
<organism evidence="22 23">
    <name type="scientific">Saccoglossus kowalevskii</name>
    <name type="common">Acorn worm</name>
    <dbReference type="NCBI Taxonomy" id="10224"/>
    <lineage>
        <taxon>Eukaryota</taxon>
        <taxon>Metazoa</taxon>
        <taxon>Hemichordata</taxon>
        <taxon>Enteropneusta</taxon>
        <taxon>Harrimaniidae</taxon>
        <taxon>Saccoglossus</taxon>
    </lineage>
</organism>
<comment type="catalytic activity">
    <reaction evidence="19">
        <text>resolvin D2 + NAD(+) = 16-oxoresolvin D2 + NADH + H(+)</text>
        <dbReference type="Rhea" id="RHEA:53588"/>
        <dbReference type="ChEBI" id="CHEBI:15378"/>
        <dbReference type="ChEBI" id="CHEBI:57540"/>
        <dbReference type="ChEBI" id="CHEBI:57945"/>
        <dbReference type="ChEBI" id="CHEBI:133367"/>
        <dbReference type="ChEBI" id="CHEBI:137498"/>
    </reaction>
    <physiologicalReaction direction="left-to-right" evidence="19">
        <dbReference type="Rhea" id="RHEA:53589"/>
    </physiologicalReaction>
</comment>
<evidence type="ECO:0000256" key="13">
    <source>
        <dbReference type="ARBA" id="ARBA00048144"/>
    </source>
</evidence>
<evidence type="ECO:0000256" key="4">
    <source>
        <dbReference type="ARBA" id="ARBA00039060"/>
    </source>
</evidence>
<evidence type="ECO:0000256" key="15">
    <source>
        <dbReference type="ARBA" id="ARBA00048393"/>
    </source>
</evidence>
<evidence type="ECO:0000256" key="18">
    <source>
        <dbReference type="ARBA" id="ARBA00048739"/>
    </source>
</evidence>
<evidence type="ECO:0000256" key="19">
    <source>
        <dbReference type="ARBA" id="ARBA00048921"/>
    </source>
</evidence>
<evidence type="ECO:0000256" key="21">
    <source>
        <dbReference type="ARBA" id="ARBA00049188"/>
    </source>
</evidence>
<dbReference type="InterPro" id="IPR002347">
    <property type="entry name" value="SDR_fam"/>
</dbReference>
<dbReference type="PRINTS" id="PR01167">
    <property type="entry name" value="INSADHFAMILY"/>
</dbReference>
<comment type="catalytic activity">
    <reaction evidence="11">
        <text>14-hydroxy-(4Z,7Z,10Z,12E,16Z,19Z)-docosahexaenoate + NAD(+) = 14-oxo-(4Z,7Z,10Z,12E,16Z,19Z)-docosahexaenoate + NADH + H(+)</text>
        <dbReference type="Rhea" id="RHEA:48952"/>
        <dbReference type="ChEBI" id="CHEBI:15378"/>
        <dbReference type="ChEBI" id="CHEBI:57540"/>
        <dbReference type="ChEBI" id="CHEBI:57945"/>
        <dbReference type="ChEBI" id="CHEBI:90866"/>
        <dbReference type="ChEBI" id="CHEBI:90867"/>
    </reaction>
    <physiologicalReaction direction="left-to-right" evidence="11">
        <dbReference type="Rhea" id="RHEA:48953"/>
    </physiologicalReaction>
</comment>
<comment type="catalytic activity">
    <reaction evidence="16">
        <text>lipoxin A4 + NAD(+) = 15-oxo-(5S,6R)-dihydroxy-(7E,9E,11Z,13E)-eicosatetraenoate + NADH + H(+)</text>
        <dbReference type="Rhea" id="RHEA:41572"/>
        <dbReference type="ChEBI" id="CHEBI:15378"/>
        <dbReference type="ChEBI" id="CHEBI:57540"/>
        <dbReference type="ChEBI" id="CHEBI:57945"/>
        <dbReference type="ChEBI" id="CHEBI:67026"/>
        <dbReference type="ChEBI" id="CHEBI:78311"/>
    </reaction>
    <physiologicalReaction direction="left-to-right" evidence="16">
        <dbReference type="Rhea" id="RHEA:41573"/>
    </physiologicalReaction>
</comment>
<evidence type="ECO:0000256" key="7">
    <source>
        <dbReference type="ARBA" id="ARBA00042026"/>
    </source>
</evidence>
<evidence type="ECO:0000256" key="11">
    <source>
        <dbReference type="ARBA" id="ARBA00048008"/>
    </source>
</evidence>
<evidence type="ECO:0000256" key="5">
    <source>
        <dbReference type="ARBA" id="ARBA00040276"/>
    </source>
</evidence>
<evidence type="ECO:0000256" key="10">
    <source>
        <dbReference type="ARBA" id="ARBA00047672"/>
    </source>
</evidence>
<dbReference type="EC" id="1.1.1.232" evidence="4"/>
<gene>
    <name evidence="23" type="primary">LOC102805746</name>
</gene>
<accession>A0ABM0MTB2</accession>
<reference evidence="23" key="1">
    <citation type="submission" date="2025-08" db="UniProtKB">
        <authorList>
            <consortium name="RefSeq"/>
        </authorList>
    </citation>
    <scope>IDENTIFICATION</scope>
    <source>
        <tissue evidence="23">Testes</tissue>
    </source>
</reference>